<dbReference type="InterPro" id="IPR001567">
    <property type="entry name" value="Pept_M3A_M3B_dom"/>
</dbReference>
<comment type="similarity">
    <text evidence="6">Belongs to the peptidase M3 family.</text>
</comment>
<keyword evidence="3 6" id="KW-0378">Hydrolase</keyword>
<feature type="coiled-coil region" evidence="7">
    <location>
        <begin position="75"/>
        <end position="102"/>
    </location>
</feature>
<evidence type="ECO:0000313" key="11">
    <source>
        <dbReference type="Proteomes" id="UP001281656"/>
    </source>
</evidence>
<evidence type="ECO:0000256" key="2">
    <source>
        <dbReference type="ARBA" id="ARBA00022723"/>
    </source>
</evidence>
<dbReference type="InterPro" id="IPR011977">
    <property type="entry name" value="Pept_M3B_clade3"/>
</dbReference>
<dbReference type="Pfam" id="PF01432">
    <property type="entry name" value="Peptidase_M3"/>
    <property type="match status" value="1"/>
</dbReference>
<dbReference type="EMBL" id="JARUJP010000015">
    <property type="protein sequence ID" value="MDW8802077.1"/>
    <property type="molecule type" value="Genomic_DNA"/>
</dbReference>
<protein>
    <submittedName>
        <fullName evidence="10">M3 family oligoendopeptidase</fullName>
        <ecNumber evidence="10">3.4.-.-</ecNumber>
    </submittedName>
</protein>
<dbReference type="SUPFAM" id="SSF55486">
    <property type="entry name" value="Metalloproteases ('zincins'), catalytic domain"/>
    <property type="match status" value="1"/>
</dbReference>
<dbReference type="InterPro" id="IPR042088">
    <property type="entry name" value="OligoPept_F_C"/>
</dbReference>
<keyword evidence="5 6" id="KW-0482">Metalloprotease</keyword>
<dbReference type="GO" id="GO:0016787">
    <property type="term" value="F:hydrolase activity"/>
    <property type="evidence" value="ECO:0007669"/>
    <property type="project" value="UniProtKB-KW"/>
</dbReference>
<gene>
    <name evidence="10" type="ORF">P8V03_13045</name>
</gene>
<reference evidence="10 11" key="1">
    <citation type="submission" date="2023-04" db="EMBL/GenBank/DDBJ databases">
        <title>Clostridium tannerae sp. nov., isolated from the fecal material of an alpaca.</title>
        <authorList>
            <person name="Miller S."/>
            <person name="Hendry M."/>
            <person name="King J."/>
            <person name="Sankaranarayanan K."/>
            <person name="Lawson P.A."/>
        </authorList>
    </citation>
    <scope>NUCLEOTIDE SEQUENCE [LARGE SCALE GENOMIC DNA]</scope>
    <source>
        <strain evidence="10 11">A1-XYC3</strain>
    </source>
</reference>
<evidence type="ECO:0000256" key="5">
    <source>
        <dbReference type="ARBA" id="ARBA00023049"/>
    </source>
</evidence>
<evidence type="ECO:0000256" key="3">
    <source>
        <dbReference type="ARBA" id="ARBA00022801"/>
    </source>
</evidence>
<dbReference type="CDD" id="cd09607">
    <property type="entry name" value="M3B_PepF"/>
    <property type="match status" value="1"/>
</dbReference>
<dbReference type="Pfam" id="PF08439">
    <property type="entry name" value="Peptidase_M3_N"/>
    <property type="match status" value="1"/>
</dbReference>
<comment type="cofactor">
    <cofactor evidence="6">
        <name>Zn(2+)</name>
        <dbReference type="ChEBI" id="CHEBI:29105"/>
    </cofactor>
    <text evidence="6">Binds 1 zinc ion.</text>
</comment>
<name>A0ABU4JVE1_9CLOT</name>
<dbReference type="Proteomes" id="UP001281656">
    <property type="component" value="Unassembled WGS sequence"/>
</dbReference>
<evidence type="ECO:0000256" key="1">
    <source>
        <dbReference type="ARBA" id="ARBA00022670"/>
    </source>
</evidence>
<keyword evidence="11" id="KW-1185">Reference proteome</keyword>
<keyword evidence="7" id="KW-0175">Coiled coil</keyword>
<evidence type="ECO:0000256" key="4">
    <source>
        <dbReference type="ARBA" id="ARBA00022833"/>
    </source>
</evidence>
<dbReference type="EC" id="3.4.-.-" evidence="10"/>
<proteinExistence type="inferred from homology"/>
<organism evidence="10 11">
    <name type="scientific">Clostridium tanneri</name>
    <dbReference type="NCBI Taxonomy" id="3037988"/>
    <lineage>
        <taxon>Bacteria</taxon>
        <taxon>Bacillati</taxon>
        <taxon>Bacillota</taxon>
        <taxon>Clostridia</taxon>
        <taxon>Eubacteriales</taxon>
        <taxon>Clostridiaceae</taxon>
        <taxon>Clostridium</taxon>
    </lineage>
</organism>
<evidence type="ECO:0000256" key="6">
    <source>
        <dbReference type="RuleBase" id="RU003435"/>
    </source>
</evidence>
<keyword evidence="2 6" id="KW-0479">Metal-binding</keyword>
<evidence type="ECO:0000256" key="7">
    <source>
        <dbReference type="SAM" id="Coils"/>
    </source>
</evidence>
<sequence length="593" mass="68519">MNLNWSLKELYESFESKNFKEDLRECDNSIQNFIQWVETSTKDCDNFIKNLEEFIRLKSQLEDLFSRLFAFCQLNLSVETNNNAALKNLEILEQKYASLAEADAKIKKWIGNTNNLNNLIEHSTLLKEHSFYLKEIQLNSKHVLSDKEEAVIAKMKNTGSSSWAKLRDLLTSSVKVDIELNGEKKQLPLTVIRNMAYEKDEETRKKAYEAELDSYKKIEEAVAACLNGIKGEVITTSKLRGYKSPLEEALINSKMDEETLDAMLAAMKESLPSFRKYFKRKGELLQKNNGLPFYDIFAPIGKSNMEFPYEKGKEFVYENFKTFSTKLADYAKKAFDNNWIDVKPKEGKVGGAFCSNLHSIGESRIMLNYGDKFDDVITLAHELGHGYHGECLKDEAILNSDYPMPIAETASTFCETIVKKAAVKNASKEEAFTILESEIGDYAQIIVDIYSRFYFESEVFKRREISSLSPSELNEIMIEAQKYTYGDGLDEKYLHPYMWICKPHYYDADYNFYNFPYAFGLLFAKGLYAEYLKRGEAFIADYDKLLKATGKMNLADVAKLMNINIKNIEFWRSSLRIMEEDINKFMKLSEEYL</sequence>
<dbReference type="NCBIfam" id="TIGR02290">
    <property type="entry name" value="M3_fam_3"/>
    <property type="match status" value="1"/>
</dbReference>
<feature type="domain" description="Oligopeptidase F N-terminal" evidence="9">
    <location>
        <begin position="115"/>
        <end position="174"/>
    </location>
</feature>
<dbReference type="Gene3D" id="1.20.140.70">
    <property type="entry name" value="Oligopeptidase f, N-terminal domain"/>
    <property type="match status" value="1"/>
</dbReference>
<evidence type="ECO:0000313" key="10">
    <source>
        <dbReference type="EMBL" id="MDW8802077.1"/>
    </source>
</evidence>
<feature type="domain" description="Peptidase M3A/M3B catalytic" evidence="8">
    <location>
        <begin position="195"/>
        <end position="575"/>
    </location>
</feature>
<accession>A0ABU4JVE1</accession>
<evidence type="ECO:0000259" key="9">
    <source>
        <dbReference type="Pfam" id="PF08439"/>
    </source>
</evidence>
<keyword evidence="1 6" id="KW-0645">Protease</keyword>
<dbReference type="InterPro" id="IPR013647">
    <property type="entry name" value="OligopepF_N_dom"/>
</dbReference>
<evidence type="ECO:0000259" key="8">
    <source>
        <dbReference type="Pfam" id="PF01432"/>
    </source>
</evidence>
<dbReference type="RefSeq" id="WP_318798427.1">
    <property type="nucleotide sequence ID" value="NZ_JARUJP010000015.1"/>
</dbReference>
<comment type="caution">
    <text evidence="10">The sequence shown here is derived from an EMBL/GenBank/DDBJ whole genome shotgun (WGS) entry which is preliminary data.</text>
</comment>
<keyword evidence="4 6" id="KW-0862">Zinc</keyword>
<dbReference type="Gene3D" id="1.10.1370.20">
    <property type="entry name" value="Oligoendopeptidase f, C-terminal domain"/>
    <property type="match status" value="1"/>
</dbReference>
<dbReference type="InterPro" id="IPR034006">
    <property type="entry name" value="M3B_PepF_2"/>
</dbReference>